<reference evidence="1 2" key="1">
    <citation type="submission" date="2017-06" db="EMBL/GenBank/DDBJ databases">
        <title>Hymenobacter amundsenii sp. nov. isolated from regoliths in Antarctica.</title>
        <authorList>
            <person name="Sedlacek I."/>
            <person name="Kralova S."/>
            <person name="Pantucek R."/>
            <person name="Svec P."/>
            <person name="Holochova P."/>
            <person name="Stankova E."/>
            <person name="Vrbovska V."/>
            <person name="Busse H.-J."/>
        </authorList>
    </citation>
    <scope>NUCLEOTIDE SEQUENCE [LARGE SCALE GENOMIC DNA]</scope>
    <source>
        <strain evidence="1 2">CCM 8682</strain>
    </source>
</reference>
<keyword evidence="2" id="KW-1185">Reference proteome</keyword>
<dbReference type="EMBL" id="NIRR01000029">
    <property type="protein sequence ID" value="OWP62254.1"/>
    <property type="molecule type" value="Genomic_DNA"/>
</dbReference>
<evidence type="ECO:0000313" key="1">
    <source>
        <dbReference type="EMBL" id="OWP62254.1"/>
    </source>
</evidence>
<evidence type="ECO:0000313" key="2">
    <source>
        <dbReference type="Proteomes" id="UP000197277"/>
    </source>
</evidence>
<accession>A0A246FIB2</accession>
<protein>
    <submittedName>
        <fullName evidence="1">Uncharacterized protein</fullName>
    </submittedName>
</protein>
<proteinExistence type="predicted"/>
<name>A0A246FIB2_9BACT</name>
<dbReference type="Proteomes" id="UP000197277">
    <property type="component" value="Unassembled WGS sequence"/>
</dbReference>
<sequence length="80" mass="9373">MTIFALLAELARYYVPERTKQRLRACRKQSIVLGKPKGVVQQSMYDADRQRILHRRALGWLRTITVDVSLNCDKLLCLRK</sequence>
<comment type="caution">
    <text evidence="1">The sequence shown here is derived from an EMBL/GenBank/DDBJ whole genome shotgun (WGS) entry which is preliminary data.</text>
</comment>
<gene>
    <name evidence="1" type="ORF">CDA63_15235</name>
</gene>
<dbReference type="AlphaFoldDB" id="A0A246FIB2"/>
<organism evidence="1 2">
    <name type="scientific">Hymenobacter amundsenii</name>
    <dbReference type="NCBI Taxonomy" id="2006685"/>
    <lineage>
        <taxon>Bacteria</taxon>
        <taxon>Pseudomonadati</taxon>
        <taxon>Bacteroidota</taxon>
        <taxon>Cytophagia</taxon>
        <taxon>Cytophagales</taxon>
        <taxon>Hymenobacteraceae</taxon>
        <taxon>Hymenobacter</taxon>
    </lineage>
</organism>